<dbReference type="RefSeq" id="WP_153340266.1">
    <property type="nucleotide sequence ID" value="NZ_WIVE01000001.1"/>
</dbReference>
<evidence type="ECO:0000313" key="6">
    <source>
        <dbReference type="Proteomes" id="UP000434582"/>
    </source>
</evidence>
<accession>A0A7X1ZAK9</accession>
<dbReference type="OrthoDB" id="194599at2"/>
<dbReference type="PRINTS" id="PR00778">
    <property type="entry name" value="HTHARSR"/>
</dbReference>
<keyword evidence="6" id="KW-1185">Reference proteome</keyword>
<name>A0A7X1ZAK9_9PROT</name>
<evidence type="ECO:0000259" key="4">
    <source>
        <dbReference type="PROSITE" id="PS50987"/>
    </source>
</evidence>
<evidence type="ECO:0000256" key="3">
    <source>
        <dbReference type="ARBA" id="ARBA00023163"/>
    </source>
</evidence>
<gene>
    <name evidence="5" type="ORF">GHC57_00170</name>
</gene>
<dbReference type="NCBIfam" id="NF033788">
    <property type="entry name" value="HTH_metalloreg"/>
    <property type="match status" value="1"/>
</dbReference>
<dbReference type="InterPro" id="IPR011991">
    <property type="entry name" value="ArsR-like_HTH"/>
</dbReference>
<dbReference type="InterPro" id="IPR051081">
    <property type="entry name" value="HTH_MetalResp_TranReg"/>
</dbReference>
<dbReference type="GO" id="GO:0003700">
    <property type="term" value="F:DNA-binding transcription factor activity"/>
    <property type="evidence" value="ECO:0007669"/>
    <property type="project" value="InterPro"/>
</dbReference>
<dbReference type="AlphaFoldDB" id="A0A7X1ZAK9"/>
<keyword evidence="2" id="KW-0238">DNA-binding</keyword>
<dbReference type="Gene3D" id="1.10.10.10">
    <property type="entry name" value="Winged helix-like DNA-binding domain superfamily/Winged helix DNA-binding domain"/>
    <property type="match status" value="1"/>
</dbReference>
<keyword evidence="1" id="KW-0805">Transcription regulation</keyword>
<sequence>MHVDRLHAHSARAAAVLKALGNDRRLLILCALAGGEHTVGDLEARVGLSQSALSQHLARLRRDHLVATRRVGQHIHYRIASDEVMAIIETLARLYCPVPEPAPPRPR</sequence>
<reference evidence="5 6" key="1">
    <citation type="submission" date="2019-10" db="EMBL/GenBank/DDBJ databases">
        <title>Draft whole-genome sequence of the purple nonsulfur photosynthetic bacterium Roseospira navarrensis DSM 15114.</title>
        <authorList>
            <person name="Kyndt J.A."/>
            <person name="Meyer T.E."/>
        </authorList>
    </citation>
    <scope>NUCLEOTIDE SEQUENCE [LARGE SCALE GENOMIC DNA]</scope>
    <source>
        <strain evidence="5 6">DSM 15114</strain>
    </source>
</reference>
<dbReference type="GO" id="GO:0003677">
    <property type="term" value="F:DNA binding"/>
    <property type="evidence" value="ECO:0007669"/>
    <property type="project" value="UniProtKB-KW"/>
</dbReference>
<evidence type="ECO:0000256" key="2">
    <source>
        <dbReference type="ARBA" id="ARBA00023125"/>
    </source>
</evidence>
<dbReference type="SUPFAM" id="SSF46785">
    <property type="entry name" value="Winged helix' DNA-binding domain"/>
    <property type="match status" value="1"/>
</dbReference>
<keyword evidence="3" id="KW-0804">Transcription</keyword>
<dbReference type="CDD" id="cd00090">
    <property type="entry name" value="HTH_ARSR"/>
    <property type="match status" value="1"/>
</dbReference>
<comment type="caution">
    <text evidence="5">The sequence shown here is derived from an EMBL/GenBank/DDBJ whole genome shotgun (WGS) entry which is preliminary data.</text>
</comment>
<organism evidence="5 6">
    <name type="scientific">Roseospira navarrensis</name>
    <dbReference type="NCBI Taxonomy" id="140058"/>
    <lineage>
        <taxon>Bacteria</taxon>
        <taxon>Pseudomonadati</taxon>
        <taxon>Pseudomonadota</taxon>
        <taxon>Alphaproteobacteria</taxon>
        <taxon>Rhodospirillales</taxon>
        <taxon>Rhodospirillaceae</taxon>
        <taxon>Roseospira</taxon>
    </lineage>
</organism>
<dbReference type="InterPro" id="IPR036388">
    <property type="entry name" value="WH-like_DNA-bd_sf"/>
</dbReference>
<evidence type="ECO:0000313" key="5">
    <source>
        <dbReference type="EMBL" id="MQX34923.1"/>
    </source>
</evidence>
<dbReference type="EMBL" id="WIVE01000001">
    <property type="protein sequence ID" value="MQX34923.1"/>
    <property type="molecule type" value="Genomic_DNA"/>
</dbReference>
<dbReference type="PANTHER" id="PTHR33154:SF28">
    <property type="entry name" value="HTH-TYPE TRANSCRIPTIONAL REGULATOR YGAV-RELATED"/>
    <property type="match status" value="1"/>
</dbReference>
<protein>
    <submittedName>
        <fullName evidence="5">Metalloregulator ArsR/SmtB family transcription factor</fullName>
    </submittedName>
</protein>
<evidence type="ECO:0000256" key="1">
    <source>
        <dbReference type="ARBA" id="ARBA00023015"/>
    </source>
</evidence>
<dbReference type="InterPro" id="IPR001845">
    <property type="entry name" value="HTH_ArsR_DNA-bd_dom"/>
</dbReference>
<dbReference type="Pfam" id="PF01022">
    <property type="entry name" value="HTH_5"/>
    <property type="match status" value="1"/>
</dbReference>
<dbReference type="InterPro" id="IPR036390">
    <property type="entry name" value="WH_DNA-bd_sf"/>
</dbReference>
<dbReference type="PANTHER" id="PTHR33154">
    <property type="entry name" value="TRANSCRIPTIONAL REGULATOR, ARSR FAMILY"/>
    <property type="match status" value="1"/>
</dbReference>
<proteinExistence type="predicted"/>
<dbReference type="PROSITE" id="PS50987">
    <property type="entry name" value="HTH_ARSR_2"/>
    <property type="match status" value="1"/>
</dbReference>
<feature type="domain" description="HTH arsR-type" evidence="4">
    <location>
        <begin position="6"/>
        <end position="99"/>
    </location>
</feature>
<dbReference type="Proteomes" id="UP000434582">
    <property type="component" value="Unassembled WGS sequence"/>
</dbReference>
<dbReference type="SMART" id="SM00418">
    <property type="entry name" value="HTH_ARSR"/>
    <property type="match status" value="1"/>
</dbReference>